<feature type="binding site" evidence="12">
    <location>
        <position position="52"/>
    </location>
    <ligand>
        <name>NADP(+)</name>
        <dbReference type="ChEBI" id="CHEBI:58349"/>
    </ligand>
</feature>
<evidence type="ECO:0000256" key="5">
    <source>
        <dbReference type="ARBA" id="ARBA00023002"/>
    </source>
</evidence>
<dbReference type="CDD" id="cd02274">
    <property type="entry name" value="DHDPR_N"/>
    <property type="match status" value="1"/>
</dbReference>
<evidence type="ECO:0000256" key="4">
    <source>
        <dbReference type="ARBA" id="ARBA00022915"/>
    </source>
</evidence>
<dbReference type="Pfam" id="PF05173">
    <property type="entry name" value="DapB_C"/>
    <property type="match status" value="1"/>
</dbReference>
<dbReference type="Gene3D" id="3.40.50.720">
    <property type="entry name" value="NAD(P)-binding Rossmann-like Domain"/>
    <property type="match status" value="1"/>
</dbReference>
<keyword evidence="16" id="KW-1185">Reference proteome</keyword>
<feature type="domain" description="Dihydrodipicolinate reductase N-terminal" evidence="13">
    <location>
        <begin position="2"/>
        <end position="129"/>
    </location>
</feature>
<comment type="caution">
    <text evidence="12">Lacks conserved residue(s) required for the propagation of feature annotation.</text>
</comment>
<keyword evidence="5 12" id="KW-0560">Oxidoreductase</keyword>
<dbReference type="HAMAP" id="MF_00102">
    <property type="entry name" value="DapB"/>
    <property type="match status" value="1"/>
</dbReference>
<dbReference type="RefSeq" id="WP_229981818.1">
    <property type="nucleotide sequence ID" value="NZ_JAJJPB010000023.1"/>
</dbReference>
<evidence type="ECO:0000313" key="16">
    <source>
        <dbReference type="Proteomes" id="UP001165422"/>
    </source>
</evidence>
<reference evidence="15" key="1">
    <citation type="submission" date="2021-11" db="EMBL/GenBank/DDBJ databases">
        <authorList>
            <person name="Qingchun L."/>
            <person name="Dong Z."/>
            <person name="Zongwei Q."/>
            <person name="Jia Z."/>
            <person name="Duotao L."/>
        </authorList>
    </citation>
    <scope>NUCLEOTIDE SEQUENCE</scope>
    <source>
        <strain evidence="15">WLY-B-L2</strain>
    </source>
</reference>
<keyword evidence="12" id="KW-0963">Cytoplasm</keyword>
<keyword evidence="7 12" id="KW-0457">Lysine biosynthesis</keyword>
<dbReference type="InterPro" id="IPR023940">
    <property type="entry name" value="DHDPR_bac"/>
</dbReference>
<evidence type="ECO:0000256" key="3">
    <source>
        <dbReference type="ARBA" id="ARBA00022857"/>
    </source>
</evidence>
<comment type="catalytic activity">
    <reaction evidence="10 12">
        <text>(S)-2,3,4,5-tetrahydrodipicolinate + NADP(+) + H2O = (2S,4S)-4-hydroxy-2,3,4,5-tetrahydrodipicolinate + NADPH + H(+)</text>
        <dbReference type="Rhea" id="RHEA:35331"/>
        <dbReference type="ChEBI" id="CHEBI:15377"/>
        <dbReference type="ChEBI" id="CHEBI:15378"/>
        <dbReference type="ChEBI" id="CHEBI:16845"/>
        <dbReference type="ChEBI" id="CHEBI:57783"/>
        <dbReference type="ChEBI" id="CHEBI:58349"/>
        <dbReference type="ChEBI" id="CHEBI:67139"/>
        <dbReference type="EC" id="1.17.1.8"/>
    </reaction>
</comment>
<comment type="subcellular location">
    <subcellularLocation>
        <location evidence="12">Cytoplasm</location>
    </subcellularLocation>
</comment>
<comment type="catalytic activity">
    <reaction evidence="11 12">
        <text>(S)-2,3,4,5-tetrahydrodipicolinate + NAD(+) + H2O = (2S,4S)-4-hydroxy-2,3,4,5-tetrahydrodipicolinate + NADH + H(+)</text>
        <dbReference type="Rhea" id="RHEA:35323"/>
        <dbReference type="ChEBI" id="CHEBI:15377"/>
        <dbReference type="ChEBI" id="CHEBI:15378"/>
        <dbReference type="ChEBI" id="CHEBI:16845"/>
        <dbReference type="ChEBI" id="CHEBI:57540"/>
        <dbReference type="ChEBI" id="CHEBI:57945"/>
        <dbReference type="ChEBI" id="CHEBI:67139"/>
        <dbReference type="EC" id="1.17.1.8"/>
    </reaction>
</comment>
<feature type="binding site" evidence="12">
    <location>
        <position position="160"/>
    </location>
    <ligand>
        <name>(S)-2,3,4,5-tetrahydrodipicolinate</name>
        <dbReference type="ChEBI" id="CHEBI:16845"/>
    </ligand>
</feature>
<feature type="active site" description="Proton donor/acceptor" evidence="12">
    <location>
        <position position="159"/>
    </location>
</feature>
<dbReference type="Pfam" id="PF01113">
    <property type="entry name" value="DapB_N"/>
    <property type="match status" value="1"/>
</dbReference>
<keyword evidence="3 12" id="KW-0521">NADP</keyword>
<comment type="subunit">
    <text evidence="12">Homotetramer.</text>
</comment>
<feature type="active site" description="Proton donor" evidence="12">
    <location>
        <position position="163"/>
    </location>
</feature>
<comment type="caution">
    <text evidence="12">Was originally thought to be a dihydrodipicolinate reductase (DHDPR), catalyzing the conversion of dihydrodipicolinate to tetrahydrodipicolinate. However, it was shown in E.coli that the substrate of the enzymatic reaction is not dihydrodipicolinate (DHDP) but in fact (2S,4S)-4-hydroxy-2,3,4,5-tetrahydrodipicolinic acid (HTPA), the product released by the DapA-catalyzed reaction.</text>
</comment>
<evidence type="ECO:0000256" key="8">
    <source>
        <dbReference type="ARBA" id="ARBA00037922"/>
    </source>
</evidence>
<accession>A0ABS8N8W7</accession>
<evidence type="ECO:0000259" key="13">
    <source>
        <dbReference type="Pfam" id="PF01113"/>
    </source>
</evidence>
<organism evidence="15 16">
    <name type="scientific">Clostridium aromativorans</name>
    <dbReference type="NCBI Taxonomy" id="2836848"/>
    <lineage>
        <taxon>Bacteria</taxon>
        <taxon>Bacillati</taxon>
        <taxon>Bacillota</taxon>
        <taxon>Clostridia</taxon>
        <taxon>Eubacteriales</taxon>
        <taxon>Clostridiaceae</taxon>
        <taxon>Clostridium</taxon>
    </lineage>
</organism>
<dbReference type="NCBIfam" id="TIGR00036">
    <property type="entry name" value="dapB"/>
    <property type="match status" value="1"/>
</dbReference>
<feature type="binding site" evidence="12">
    <location>
        <begin position="101"/>
        <end position="103"/>
    </location>
    <ligand>
        <name>NAD(+)</name>
        <dbReference type="ChEBI" id="CHEBI:57540"/>
    </ligand>
</feature>
<feature type="binding site" evidence="12">
    <location>
        <begin position="169"/>
        <end position="170"/>
    </location>
    <ligand>
        <name>(S)-2,3,4,5-tetrahydrodipicolinate</name>
        <dbReference type="ChEBI" id="CHEBI:16845"/>
    </ligand>
</feature>
<dbReference type="GO" id="GO:0008839">
    <property type="term" value="F:4-hydroxy-tetrahydrodipicolinate reductase"/>
    <property type="evidence" value="ECO:0007669"/>
    <property type="project" value="UniProtKB-EC"/>
</dbReference>
<dbReference type="PANTHER" id="PTHR20836">
    <property type="entry name" value="DIHYDRODIPICOLINATE REDUCTASE"/>
    <property type="match status" value="1"/>
</dbReference>
<comment type="caution">
    <text evidence="15">The sequence shown here is derived from an EMBL/GenBank/DDBJ whole genome shotgun (WGS) entry which is preliminary data.</text>
</comment>
<keyword evidence="6 12" id="KW-0520">NAD</keyword>
<dbReference type="InterPro" id="IPR000846">
    <property type="entry name" value="DapB_N"/>
</dbReference>
<evidence type="ECO:0000259" key="14">
    <source>
        <dbReference type="Pfam" id="PF05173"/>
    </source>
</evidence>
<comment type="pathway">
    <text evidence="8 12">Amino-acid biosynthesis; L-lysine biosynthesis via DAP pathway; (S)-tetrahydrodipicolinate from L-aspartate: step 4/4.</text>
</comment>
<keyword evidence="4 12" id="KW-0220">Diaminopimelate biosynthesis</keyword>
<dbReference type="EC" id="1.17.1.8" evidence="9 12"/>
<comment type="function">
    <text evidence="12">Catalyzes the conversion of 4-hydroxy-tetrahydrodipicolinate (HTPA) to tetrahydrodipicolinate.</text>
</comment>
<evidence type="ECO:0000256" key="2">
    <source>
        <dbReference type="ARBA" id="ARBA00022605"/>
    </source>
</evidence>
<dbReference type="InterPro" id="IPR022663">
    <property type="entry name" value="DapB_C"/>
</dbReference>
<evidence type="ECO:0000256" key="9">
    <source>
        <dbReference type="ARBA" id="ARBA00038983"/>
    </source>
</evidence>
<evidence type="ECO:0000256" key="12">
    <source>
        <dbReference type="HAMAP-Rule" id="MF_00102"/>
    </source>
</evidence>
<evidence type="ECO:0000256" key="7">
    <source>
        <dbReference type="ARBA" id="ARBA00023154"/>
    </source>
</evidence>
<dbReference type="SUPFAM" id="SSF55347">
    <property type="entry name" value="Glyceraldehyde-3-phosphate dehydrogenase-like, C-terminal domain"/>
    <property type="match status" value="1"/>
</dbReference>
<sequence length="273" mass="30004">MIKVALIGIGRTGKHIANQILEQDNMEIVCAICSPNSRKEGMKLGDLLKNDRTNVKISTSDKLEASIFESKPDVVVDFSTPSATMKNALALSKMKVNMVIGTTGFSEESIDKLKNMTYKFDNGIVYAPNITLGVNVVMLLSNIAASILNNYDFQVLELHHKTKKDIPSGTAIKLSKEIEHGLQSSGVFNKDIPVNGVRAGGVIGKHEVLIVGDDDQIKISHESFSRKAFASGAISAINYIYKKSGYYEMKDILDLKRILHKYIDALDENLIAN</sequence>
<keyword evidence="2 12" id="KW-0028">Amino-acid biosynthesis</keyword>
<protein>
    <recommendedName>
        <fullName evidence="9 12">4-hydroxy-tetrahydrodipicolinate reductase</fullName>
        <shortName evidence="12">HTPA reductase</shortName>
        <ecNumber evidence="9 12">1.17.1.8</ecNumber>
    </recommendedName>
</protein>
<evidence type="ECO:0000256" key="11">
    <source>
        <dbReference type="ARBA" id="ARBA00049396"/>
    </source>
</evidence>
<dbReference type="PANTHER" id="PTHR20836:SF0">
    <property type="entry name" value="4-HYDROXY-TETRAHYDRODIPICOLINATE REDUCTASE 1, CHLOROPLASTIC-RELATED"/>
    <property type="match status" value="1"/>
</dbReference>
<dbReference type="Proteomes" id="UP001165422">
    <property type="component" value="Unassembled WGS sequence"/>
</dbReference>
<dbReference type="SUPFAM" id="SSF51735">
    <property type="entry name" value="NAD(P)-binding Rossmann-fold domains"/>
    <property type="match status" value="1"/>
</dbReference>
<evidence type="ECO:0000256" key="10">
    <source>
        <dbReference type="ARBA" id="ARBA00049080"/>
    </source>
</evidence>
<proteinExistence type="inferred from homology"/>
<gene>
    <name evidence="12 15" type="primary">dapB</name>
    <name evidence="15" type="ORF">LN736_14595</name>
</gene>
<evidence type="ECO:0000313" key="15">
    <source>
        <dbReference type="EMBL" id="MCC9296086.1"/>
    </source>
</evidence>
<dbReference type="Gene3D" id="3.30.360.10">
    <property type="entry name" value="Dihydrodipicolinate Reductase, domain 2"/>
    <property type="match status" value="1"/>
</dbReference>
<evidence type="ECO:0000256" key="6">
    <source>
        <dbReference type="ARBA" id="ARBA00023027"/>
    </source>
</evidence>
<comment type="similarity">
    <text evidence="1 12">Belongs to the DapB family.</text>
</comment>
<evidence type="ECO:0000256" key="1">
    <source>
        <dbReference type="ARBA" id="ARBA00006642"/>
    </source>
</evidence>
<feature type="binding site" evidence="12">
    <location>
        <position position="51"/>
    </location>
    <ligand>
        <name>NAD(+)</name>
        <dbReference type="ChEBI" id="CHEBI:57540"/>
    </ligand>
</feature>
<feature type="domain" description="Dihydrodipicolinate reductase C-terminal" evidence="14">
    <location>
        <begin position="133"/>
        <end position="253"/>
    </location>
</feature>
<name>A0ABS8N8W7_9CLOT</name>
<dbReference type="EMBL" id="JAJJPB010000023">
    <property type="protein sequence ID" value="MCC9296086.1"/>
    <property type="molecule type" value="Genomic_DNA"/>
</dbReference>
<dbReference type="PIRSF" id="PIRSF000161">
    <property type="entry name" value="DHPR"/>
    <property type="match status" value="1"/>
</dbReference>
<dbReference type="InterPro" id="IPR036291">
    <property type="entry name" value="NAD(P)-bd_dom_sf"/>
</dbReference>